<feature type="transmembrane region" description="Helical" evidence="10">
    <location>
        <begin position="296"/>
        <end position="316"/>
    </location>
</feature>
<dbReference type="CDD" id="cd01949">
    <property type="entry name" value="GGDEF"/>
    <property type="match status" value="1"/>
</dbReference>
<dbReference type="PANTHER" id="PTHR45138:SF9">
    <property type="entry name" value="DIGUANYLATE CYCLASE DGCM-RELATED"/>
    <property type="match status" value="1"/>
</dbReference>
<comment type="subcellular location">
    <subcellularLocation>
        <location evidence="2">Cell inner membrane</location>
    </subcellularLocation>
    <subcellularLocation>
        <location evidence="3">Cell membrane</location>
        <topology evidence="3">Multi-pass membrane protein</topology>
    </subcellularLocation>
</comment>
<dbReference type="SUPFAM" id="SSF55073">
    <property type="entry name" value="Nucleotide cyclase"/>
    <property type="match status" value="1"/>
</dbReference>
<evidence type="ECO:0000256" key="6">
    <source>
        <dbReference type="ARBA" id="ARBA00022692"/>
    </source>
</evidence>
<dbReference type="GO" id="GO:1902201">
    <property type="term" value="P:negative regulation of bacterial-type flagellum-dependent cell motility"/>
    <property type="evidence" value="ECO:0007669"/>
    <property type="project" value="TreeGrafter"/>
</dbReference>
<evidence type="ECO:0000256" key="1">
    <source>
        <dbReference type="ARBA" id="ARBA00001946"/>
    </source>
</evidence>
<dbReference type="Gene3D" id="3.30.450.20">
    <property type="entry name" value="PAS domain"/>
    <property type="match status" value="1"/>
</dbReference>
<evidence type="ECO:0000256" key="4">
    <source>
        <dbReference type="ARBA" id="ARBA00012528"/>
    </source>
</evidence>
<dbReference type="InterPro" id="IPR033479">
    <property type="entry name" value="dCache_1"/>
</dbReference>
<dbReference type="EC" id="2.7.7.65" evidence="4"/>
<feature type="domain" description="GGDEF" evidence="11">
    <location>
        <begin position="402"/>
        <end position="532"/>
    </location>
</feature>
<dbReference type="Pfam" id="PF00990">
    <property type="entry name" value="GGDEF"/>
    <property type="match status" value="1"/>
</dbReference>
<accession>A0A2S3X7L8</accession>
<comment type="cofactor">
    <cofactor evidence="1">
        <name>Mg(2+)</name>
        <dbReference type="ChEBI" id="CHEBI:18420"/>
    </cofactor>
</comment>
<dbReference type="SUPFAM" id="SSF103190">
    <property type="entry name" value="Sensory domain-like"/>
    <property type="match status" value="2"/>
</dbReference>
<evidence type="ECO:0000256" key="5">
    <source>
        <dbReference type="ARBA" id="ARBA00022475"/>
    </source>
</evidence>
<evidence type="ECO:0000259" key="11">
    <source>
        <dbReference type="PROSITE" id="PS50887"/>
    </source>
</evidence>
<dbReference type="PANTHER" id="PTHR45138">
    <property type="entry name" value="REGULATORY COMPONENTS OF SENSORY TRANSDUCTION SYSTEM"/>
    <property type="match status" value="1"/>
</dbReference>
<dbReference type="InterPro" id="IPR029787">
    <property type="entry name" value="Nucleotide_cyclase"/>
</dbReference>
<keyword evidence="8 10" id="KW-0472">Membrane</keyword>
<dbReference type="SMART" id="SM00267">
    <property type="entry name" value="GGDEF"/>
    <property type="match status" value="1"/>
</dbReference>
<dbReference type="Proteomes" id="UP000237230">
    <property type="component" value="Unassembled WGS sequence"/>
</dbReference>
<keyword evidence="5" id="KW-1003">Cell membrane</keyword>
<dbReference type="AlphaFoldDB" id="A0A2S3X7L8"/>
<name>A0A2S3X7L8_PSEPU</name>
<dbReference type="InterPro" id="IPR029151">
    <property type="entry name" value="Sensor-like_sf"/>
</dbReference>
<protein>
    <recommendedName>
        <fullName evidence="4">diguanylate cyclase</fullName>
        <ecNumber evidence="4">2.7.7.65</ecNumber>
    </recommendedName>
</protein>
<dbReference type="InterPro" id="IPR043128">
    <property type="entry name" value="Rev_trsase/Diguanyl_cyclase"/>
</dbReference>
<reference evidence="12 13" key="2">
    <citation type="submission" date="2018-03" db="EMBL/GenBank/DDBJ databases">
        <title>Draft genome of Pseudomonas putida strain KH-21-114.</title>
        <authorList>
            <person name="Yoshizawa S."/>
            <person name="Khan N.H."/>
            <person name="Nishimura M."/>
            <person name="Chiura H.X."/>
            <person name="Ogura Y."/>
            <person name="Hayashi T."/>
            <person name="Kogure K."/>
        </authorList>
    </citation>
    <scope>NUCLEOTIDE SEQUENCE [LARGE SCALE GENOMIC DNA]</scope>
    <source>
        <strain evidence="12 13">KH-21-114</strain>
    </source>
</reference>
<dbReference type="GO" id="GO:0052621">
    <property type="term" value="F:diguanylate cyclase activity"/>
    <property type="evidence" value="ECO:0007669"/>
    <property type="project" value="UniProtKB-EC"/>
</dbReference>
<evidence type="ECO:0000256" key="10">
    <source>
        <dbReference type="SAM" id="Phobius"/>
    </source>
</evidence>
<dbReference type="PROSITE" id="PS50887">
    <property type="entry name" value="GGDEF"/>
    <property type="match status" value="1"/>
</dbReference>
<evidence type="ECO:0000313" key="13">
    <source>
        <dbReference type="Proteomes" id="UP000237230"/>
    </source>
</evidence>
<dbReference type="FunFam" id="3.30.70.270:FF:000001">
    <property type="entry name" value="Diguanylate cyclase domain protein"/>
    <property type="match status" value="1"/>
</dbReference>
<evidence type="ECO:0000313" key="12">
    <source>
        <dbReference type="EMBL" id="POG11524.1"/>
    </source>
</evidence>
<evidence type="ECO:0000256" key="3">
    <source>
        <dbReference type="ARBA" id="ARBA00004651"/>
    </source>
</evidence>
<comment type="caution">
    <text evidence="12">The sequence shown here is derived from an EMBL/GenBank/DDBJ whole genome shotgun (WGS) entry which is preliminary data.</text>
</comment>
<dbReference type="Gene3D" id="3.30.70.270">
    <property type="match status" value="1"/>
</dbReference>
<feature type="transmembrane region" description="Helical" evidence="10">
    <location>
        <begin position="24"/>
        <end position="45"/>
    </location>
</feature>
<dbReference type="GO" id="GO:0005886">
    <property type="term" value="C:plasma membrane"/>
    <property type="evidence" value="ECO:0007669"/>
    <property type="project" value="UniProtKB-SubCell"/>
</dbReference>
<reference evidence="12 13" key="1">
    <citation type="submission" date="2016-08" db="EMBL/GenBank/DDBJ databases">
        <authorList>
            <person name="Seilhamer J.J."/>
        </authorList>
    </citation>
    <scope>NUCLEOTIDE SEQUENCE [LARGE SCALE GENOMIC DNA]</scope>
    <source>
        <strain evidence="12 13">KH-21-114</strain>
    </source>
</reference>
<evidence type="ECO:0000256" key="2">
    <source>
        <dbReference type="ARBA" id="ARBA00004533"/>
    </source>
</evidence>
<dbReference type="Pfam" id="PF02743">
    <property type="entry name" value="dCache_1"/>
    <property type="match status" value="1"/>
</dbReference>
<sequence>MSPSPLPDRPALPKRLPMLDLRTLVVGIVVLACLATLCNTLYVAYRVQLATLVQFSLQANQAYASKVASSITEFLRSARNHLTYSAWQLAAGLDDPALLQAEARRLQTQDEDFNSIVIVNAQGQVLVAYPDIRQIASHRQRASEIQQAVDARRPQVSPAYTSRGGDLVVFISEPIFAKDGRYLGIVGGSVFLKKESELHTVIGQHYQHDGTFAFVADANERLLYHPDHERIGALATGSPTIEAALRGETGNLDTPNYIGIPMLAGFAPVPGAHWAVVAQQPRALALAPLHELMRKVLLYILPASLIGFALMLWTTYRLIKPLRQLAYGATHLSANETADELRAIAAWYVEAAAIRRALLTAERLMQEKFGKLRQEAQSDALTGLANRRALQLALAALMESQQAFAVLALDIDFFKRVNDTYGHDAGDDVLKHLAEVLQQNSRLHDLPCRVGGEEFTMLLPDTTLADARRIAERIREAVEQADTPHCGTLTLSVGVACRQPDTELAETVLKQADEMLYKAKQNGRNRVEMLDFSPSPPASPAPR</sequence>
<dbReference type="InterPro" id="IPR000160">
    <property type="entry name" value="GGDEF_dom"/>
</dbReference>
<organism evidence="12 13">
    <name type="scientific">Pseudomonas putida</name>
    <name type="common">Arthrobacter siderocapsulatus</name>
    <dbReference type="NCBI Taxonomy" id="303"/>
    <lineage>
        <taxon>Bacteria</taxon>
        <taxon>Pseudomonadati</taxon>
        <taxon>Pseudomonadota</taxon>
        <taxon>Gammaproteobacteria</taxon>
        <taxon>Pseudomonadales</taxon>
        <taxon>Pseudomonadaceae</taxon>
        <taxon>Pseudomonas</taxon>
    </lineage>
</organism>
<dbReference type="InterPro" id="IPR050469">
    <property type="entry name" value="Diguanylate_Cyclase"/>
</dbReference>
<keyword evidence="6 10" id="KW-0812">Transmembrane</keyword>
<dbReference type="CDD" id="cd18773">
    <property type="entry name" value="PDC1_HK_sensor"/>
    <property type="match status" value="1"/>
</dbReference>
<evidence type="ECO:0000256" key="8">
    <source>
        <dbReference type="ARBA" id="ARBA00023136"/>
    </source>
</evidence>
<evidence type="ECO:0000256" key="7">
    <source>
        <dbReference type="ARBA" id="ARBA00022989"/>
    </source>
</evidence>
<dbReference type="GO" id="GO:0043709">
    <property type="term" value="P:cell adhesion involved in single-species biofilm formation"/>
    <property type="evidence" value="ECO:0007669"/>
    <property type="project" value="TreeGrafter"/>
</dbReference>
<gene>
    <name evidence="12" type="ORF">BGP84_11405</name>
</gene>
<dbReference type="EMBL" id="MINH01000019">
    <property type="protein sequence ID" value="POG11524.1"/>
    <property type="molecule type" value="Genomic_DNA"/>
</dbReference>
<evidence type="ECO:0000256" key="9">
    <source>
        <dbReference type="ARBA" id="ARBA00034247"/>
    </source>
</evidence>
<dbReference type="CDD" id="cd18774">
    <property type="entry name" value="PDC2_HK_sensor"/>
    <property type="match status" value="1"/>
</dbReference>
<comment type="catalytic activity">
    <reaction evidence="9">
        <text>2 GTP = 3',3'-c-di-GMP + 2 diphosphate</text>
        <dbReference type="Rhea" id="RHEA:24898"/>
        <dbReference type="ChEBI" id="CHEBI:33019"/>
        <dbReference type="ChEBI" id="CHEBI:37565"/>
        <dbReference type="ChEBI" id="CHEBI:58805"/>
        <dbReference type="EC" id="2.7.7.65"/>
    </reaction>
</comment>
<dbReference type="NCBIfam" id="TIGR00254">
    <property type="entry name" value="GGDEF"/>
    <property type="match status" value="1"/>
</dbReference>
<keyword evidence="7 10" id="KW-1133">Transmembrane helix</keyword>
<proteinExistence type="predicted"/>